<gene>
    <name evidence="2" type="ORF">F9K24_19285</name>
</gene>
<accession>A0A833LWQ3</accession>
<feature type="transmembrane region" description="Helical" evidence="1">
    <location>
        <begin position="191"/>
        <end position="212"/>
    </location>
</feature>
<name>A0A833LWQ3_9LEPT</name>
<dbReference type="AlphaFoldDB" id="A0A833LWQ3"/>
<reference evidence="2 3" key="1">
    <citation type="submission" date="2019-10" db="EMBL/GenBank/DDBJ databases">
        <title>Extracellular Electron Transfer in a Candidatus Methanoperedens spp. Enrichment Culture.</title>
        <authorList>
            <person name="Berger S."/>
            <person name="Rangel Shaw D."/>
            <person name="Berben T."/>
            <person name="In 'T Zandt M."/>
            <person name="Frank J."/>
            <person name="Reimann J."/>
            <person name="Jetten M.S.M."/>
            <person name="Welte C.U."/>
        </authorList>
    </citation>
    <scope>NUCLEOTIDE SEQUENCE [LARGE SCALE GENOMIC DNA]</scope>
    <source>
        <strain evidence="2">SB12</strain>
    </source>
</reference>
<feature type="transmembrane region" description="Helical" evidence="1">
    <location>
        <begin position="7"/>
        <end position="26"/>
    </location>
</feature>
<feature type="transmembrane region" description="Helical" evidence="1">
    <location>
        <begin position="76"/>
        <end position="95"/>
    </location>
</feature>
<feature type="transmembrane region" description="Helical" evidence="1">
    <location>
        <begin position="218"/>
        <end position="238"/>
    </location>
</feature>
<keyword evidence="1" id="KW-0812">Transmembrane</keyword>
<proteinExistence type="predicted"/>
<organism evidence="2 3">
    <name type="scientific">Leptonema illini</name>
    <dbReference type="NCBI Taxonomy" id="183"/>
    <lineage>
        <taxon>Bacteria</taxon>
        <taxon>Pseudomonadati</taxon>
        <taxon>Spirochaetota</taxon>
        <taxon>Spirochaetia</taxon>
        <taxon>Leptospirales</taxon>
        <taxon>Leptospiraceae</taxon>
        <taxon>Leptonema</taxon>
    </lineage>
</organism>
<sequence>MFSLNPYIDLYVIFLLLYLWECVVFVRPHQLLFWTGVSGLFTRMQMCSPDSLYEFSKGSVMPASIFPFSYSLAARLPLLSACEQGIIVGSVISLARKRKRKPRVVIPWTAEPDFSDGRIVWNSRSIVSGLSIEELARLKEEWKVLKEANDAGNDAGNDGDSQFSAKRLIAPDEIERIVEKERTVRQKLRPLLLNTILYFLFLFVMLPIFGYSGVFVESLPGILAIFTLFAVAQAVLFFVTARKILQRSRLERFFQALLIFVAPPYALRSAQRLYAAALSDESAVTVGLALLKERERDAMVDCMIRDLKHPIHDEAMIEKANAGRAEQEWLIALESIADRSVGHAATNDTGRICPRCLQLYELNAKECPDCLVRF</sequence>
<evidence type="ECO:0000313" key="3">
    <source>
        <dbReference type="Proteomes" id="UP000460298"/>
    </source>
</evidence>
<keyword evidence="1" id="KW-0472">Membrane</keyword>
<dbReference type="EMBL" id="WBUI01000028">
    <property type="protein sequence ID" value="KAB2929651.1"/>
    <property type="molecule type" value="Genomic_DNA"/>
</dbReference>
<dbReference type="Proteomes" id="UP000460298">
    <property type="component" value="Unassembled WGS sequence"/>
</dbReference>
<evidence type="ECO:0000256" key="1">
    <source>
        <dbReference type="SAM" id="Phobius"/>
    </source>
</evidence>
<comment type="caution">
    <text evidence="2">The sequence shown here is derived from an EMBL/GenBank/DDBJ whole genome shotgun (WGS) entry which is preliminary data.</text>
</comment>
<keyword evidence="1" id="KW-1133">Transmembrane helix</keyword>
<evidence type="ECO:0000313" key="2">
    <source>
        <dbReference type="EMBL" id="KAB2929651.1"/>
    </source>
</evidence>
<protein>
    <submittedName>
        <fullName evidence="2">Uncharacterized protein</fullName>
    </submittedName>
</protein>